<keyword evidence="3" id="KW-0408">Iron</keyword>
<dbReference type="GO" id="GO:0046872">
    <property type="term" value="F:metal ion binding"/>
    <property type="evidence" value="ECO:0007669"/>
    <property type="project" value="UniProtKB-KW"/>
</dbReference>
<feature type="compositionally biased region" description="Low complexity" evidence="4">
    <location>
        <begin position="27"/>
        <end position="39"/>
    </location>
</feature>
<name>A0A388MBW5_CHABU</name>
<dbReference type="PANTHER" id="PTHR21281">
    <property type="entry name" value="CYTOCHROME B5 DOMAIN-CONTAINING PROTEIN 1"/>
    <property type="match status" value="1"/>
</dbReference>
<evidence type="ECO:0000313" key="6">
    <source>
        <dbReference type="Proteomes" id="UP000265515"/>
    </source>
</evidence>
<dbReference type="InterPro" id="IPR036400">
    <property type="entry name" value="Cyt_B5-like_heme/steroid_sf"/>
</dbReference>
<feature type="region of interest" description="Disordered" evidence="4">
    <location>
        <begin position="1"/>
        <end position="49"/>
    </location>
</feature>
<dbReference type="AlphaFoldDB" id="A0A388MBW5"/>
<dbReference type="Gramene" id="GBG92056">
    <property type="protein sequence ID" value="GBG92056"/>
    <property type="gene ID" value="CBR_g54311"/>
</dbReference>
<proteinExistence type="predicted"/>
<keyword evidence="2" id="KW-0479">Metal-binding</keyword>
<keyword evidence="6" id="KW-1185">Reference proteome</keyword>
<protein>
    <recommendedName>
        <fullName evidence="7">Cytochrome b5 heme-binding domain-containing protein</fullName>
    </recommendedName>
</protein>
<keyword evidence="1" id="KW-0349">Heme</keyword>
<evidence type="ECO:0000256" key="3">
    <source>
        <dbReference type="ARBA" id="ARBA00023004"/>
    </source>
</evidence>
<evidence type="ECO:0000313" key="5">
    <source>
        <dbReference type="EMBL" id="GBG92056.1"/>
    </source>
</evidence>
<accession>A0A388MBW5</accession>
<evidence type="ECO:0000256" key="4">
    <source>
        <dbReference type="SAM" id="MobiDB-lite"/>
    </source>
</evidence>
<dbReference type="OrthoDB" id="260091at2759"/>
<dbReference type="PANTHER" id="PTHR21281:SF0">
    <property type="entry name" value="CYTOCHROME B5 DOMAIN-CONTAINING PROTEIN 1"/>
    <property type="match status" value="1"/>
</dbReference>
<dbReference type="Proteomes" id="UP000265515">
    <property type="component" value="Unassembled WGS sequence"/>
</dbReference>
<dbReference type="SUPFAM" id="SSF55856">
    <property type="entry name" value="Cytochrome b5-like heme/steroid binding domain"/>
    <property type="match status" value="1"/>
</dbReference>
<dbReference type="OMA" id="DLTHFFH"/>
<evidence type="ECO:0000256" key="2">
    <source>
        <dbReference type="ARBA" id="ARBA00022723"/>
    </source>
</evidence>
<dbReference type="EMBL" id="BFEA01000993">
    <property type="protein sequence ID" value="GBG92056.1"/>
    <property type="molecule type" value="Genomic_DNA"/>
</dbReference>
<evidence type="ECO:0008006" key="7">
    <source>
        <dbReference type="Google" id="ProtNLM"/>
    </source>
</evidence>
<dbReference type="STRING" id="69332.A0A388MBW5"/>
<dbReference type="Gene3D" id="3.10.120.10">
    <property type="entry name" value="Cytochrome b5-like heme/steroid binding domain"/>
    <property type="match status" value="1"/>
</dbReference>
<dbReference type="InterPro" id="IPR052320">
    <property type="entry name" value="Cytochrome_b5_domain"/>
</dbReference>
<sequence length="279" mass="31946">MMTDLSEGVPHRKGPCPEANGASSSQPAGEGEPAPRGPGIRSKTRRWEQEEAVPPPPKIFFLPSEVAQHVSFDDAWVSLLGHVFDPTKLVRDDGSFLSQTLCKNAGRDITHWFDPATENVKTYVDPVCNLTCFYTPQGRFIHVPPSLTPTTTWKNVPPPDWWKDPRYCVGRLSLKTQRIRMKNVLTDHEIIMEAPCEETAEEIQERYLHYNRHSKAYTWKAMRRSVSDDKYRFKPLDMKKTLAENGIQDYSRFANDTLIPAEHLLPIIYLYFNDDLTVA</sequence>
<reference evidence="5 6" key="1">
    <citation type="journal article" date="2018" name="Cell">
        <title>The Chara Genome: Secondary Complexity and Implications for Plant Terrestrialization.</title>
        <authorList>
            <person name="Nishiyama T."/>
            <person name="Sakayama H."/>
            <person name="Vries J.D."/>
            <person name="Buschmann H."/>
            <person name="Saint-Marcoux D."/>
            <person name="Ullrich K.K."/>
            <person name="Haas F.B."/>
            <person name="Vanderstraeten L."/>
            <person name="Becker D."/>
            <person name="Lang D."/>
            <person name="Vosolsobe S."/>
            <person name="Rombauts S."/>
            <person name="Wilhelmsson P.K.I."/>
            <person name="Janitza P."/>
            <person name="Kern R."/>
            <person name="Heyl A."/>
            <person name="Rumpler F."/>
            <person name="Villalobos L.I.A.C."/>
            <person name="Clay J.M."/>
            <person name="Skokan R."/>
            <person name="Toyoda A."/>
            <person name="Suzuki Y."/>
            <person name="Kagoshima H."/>
            <person name="Schijlen E."/>
            <person name="Tajeshwar N."/>
            <person name="Catarino B."/>
            <person name="Hetherington A.J."/>
            <person name="Saltykova A."/>
            <person name="Bonnot C."/>
            <person name="Breuninger H."/>
            <person name="Symeonidi A."/>
            <person name="Radhakrishnan G.V."/>
            <person name="Van Nieuwerburgh F."/>
            <person name="Deforce D."/>
            <person name="Chang C."/>
            <person name="Karol K.G."/>
            <person name="Hedrich R."/>
            <person name="Ulvskov P."/>
            <person name="Glockner G."/>
            <person name="Delwiche C.F."/>
            <person name="Petrasek J."/>
            <person name="Van de Peer Y."/>
            <person name="Friml J."/>
            <person name="Beilby M."/>
            <person name="Dolan L."/>
            <person name="Kohara Y."/>
            <person name="Sugano S."/>
            <person name="Fujiyama A."/>
            <person name="Delaux P.-M."/>
            <person name="Quint M."/>
            <person name="TheiBen G."/>
            <person name="Hagemann M."/>
            <person name="Harholt J."/>
            <person name="Dunand C."/>
            <person name="Zachgo S."/>
            <person name="Langdale J."/>
            <person name="Maumus F."/>
            <person name="Straeten D.V.D."/>
            <person name="Gould S.B."/>
            <person name="Rensing S.A."/>
        </authorList>
    </citation>
    <scope>NUCLEOTIDE SEQUENCE [LARGE SCALE GENOMIC DNA]</scope>
    <source>
        <strain evidence="5 6">S276</strain>
    </source>
</reference>
<organism evidence="5 6">
    <name type="scientific">Chara braunii</name>
    <name type="common">Braun's stonewort</name>
    <dbReference type="NCBI Taxonomy" id="69332"/>
    <lineage>
        <taxon>Eukaryota</taxon>
        <taxon>Viridiplantae</taxon>
        <taxon>Streptophyta</taxon>
        <taxon>Charophyceae</taxon>
        <taxon>Charales</taxon>
        <taxon>Characeae</taxon>
        <taxon>Chara</taxon>
    </lineage>
</organism>
<evidence type="ECO:0000256" key="1">
    <source>
        <dbReference type="ARBA" id="ARBA00022617"/>
    </source>
</evidence>
<comment type="caution">
    <text evidence="5">The sequence shown here is derived from an EMBL/GenBank/DDBJ whole genome shotgun (WGS) entry which is preliminary data.</text>
</comment>
<gene>
    <name evidence="5" type="ORF">CBR_g54311</name>
</gene>